<dbReference type="GeneID" id="24787867"/>
<accession>A0A0E3WUT7</accession>
<dbReference type="InterPro" id="IPR050103">
    <property type="entry name" value="Class-III_PLP-dep_AT"/>
</dbReference>
<keyword evidence="2 6" id="KW-0032">Aminotransferase</keyword>
<evidence type="ECO:0000313" key="7">
    <source>
        <dbReference type="Proteomes" id="UP000033066"/>
    </source>
</evidence>
<dbReference type="Proteomes" id="UP000033066">
    <property type="component" value="Chromosome"/>
</dbReference>
<dbReference type="CDD" id="cd00610">
    <property type="entry name" value="OAT_like"/>
    <property type="match status" value="1"/>
</dbReference>
<evidence type="ECO:0000256" key="4">
    <source>
        <dbReference type="ARBA" id="ARBA00022898"/>
    </source>
</evidence>
<dbReference type="InterPro" id="IPR015422">
    <property type="entry name" value="PyrdxlP-dep_Trfase_small"/>
</dbReference>
<dbReference type="HOGENOM" id="CLU_016922_10_1_2"/>
<proteinExistence type="inferred from homology"/>
<organism evidence="6 7">
    <name type="scientific">Methanosarcina barkeri 3</name>
    <dbReference type="NCBI Taxonomy" id="1434107"/>
    <lineage>
        <taxon>Archaea</taxon>
        <taxon>Methanobacteriati</taxon>
        <taxon>Methanobacteriota</taxon>
        <taxon>Stenosarchaea group</taxon>
        <taxon>Methanomicrobia</taxon>
        <taxon>Methanosarcinales</taxon>
        <taxon>Methanosarcinaceae</taxon>
        <taxon>Methanosarcina</taxon>
    </lineage>
</organism>
<dbReference type="OrthoDB" id="85346at2157"/>
<keyword evidence="7" id="KW-1185">Reference proteome</keyword>
<dbReference type="PIRSF" id="PIRSF000521">
    <property type="entry name" value="Transaminase_4ab_Lys_Orn"/>
    <property type="match status" value="1"/>
</dbReference>
<evidence type="ECO:0000313" key="6">
    <source>
        <dbReference type="EMBL" id="AKB80985.1"/>
    </source>
</evidence>
<dbReference type="InterPro" id="IPR005814">
    <property type="entry name" value="Aminotrans_3"/>
</dbReference>
<evidence type="ECO:0000256" key="3">
    <source>
        <dbReference type="ARBA" id="ARBA00022679"/>
    </source>
</evidence>
<dbReference type="PROSITE" id="PS00600">
    <property type="entry name" value="AA_TRANSFER_CLASS_3"/>
    <property type="match status" value="1"/>
</dbReference>
<name>A0A0E3WUT7_METBA</name>
<keyword evidence="3 6" id="KW-0808">Transferase</keyword>
<sequence>MSSKTTFEIEDKCLPPFFVKQKISVEKGDGVYVWDEEGKMYIDFTAGWGVTCIGHANPVITEALIDQGRKIIQNPNSGLTYSPARARLLSLLAEILPSNLTRVFFTNSGAEANDAAIKLARKVTGRSDIISTYQSFHGRTISTTSATGQPKHRDRYSPLMPNYRFVPYDDLEAMKCYLDENVAAVILEPIQGEGGVHIPSEGYLKEVSNLCKKNGSLLIVDEIQTGFFRTGPAFVTGSCDVKADFMTMAKGIAGGFPFGAFALSETIAKKLEIGDHGGTYCGNPLGCAVSYAVIKYLIDNNISKNVEEIGCLALKRMSLWPETYGNIVADIRGKGLLIMVEFQSEDIATNVKNECLSKGLFVTQTQGNGIRIFPALNIKKEELEEGLLIIEGAVKEISLTFQTLTF</sequence>
<dbReference type="GO" id="GO:0003992">
    <property type="term" value="F:N2-acetyl-L-ornithine:2-oxoglutarate 5-aminotransferase activity"/>
    <property type="evidence" value="ECO:0007669"/>
    <property type="project" value="UniProtKB-EC"/>
</dbReference>
<comment type="cofactor">
    <cofactor evidence="1">
        <name>pyridoxal 5'-phosphate</name>
        <dbReference type="ChEBI" id="CHEBI:597326"/>
    </cofactor>
</comment>
<gene>
    <name evidence="6" type="ORF">MSBR3_0407</name>
</gene>
<dbReference type="PANTHER" id="PTHR11986:SF79">
    <property type="entry name" value="ACETYLORNITHINE AMINOTRANSFERASE, MITOCHONDRIAL"/>
    <property type="match status" value="1"/>
</dbReference>
<reference evidence="6" key="1">
    <citation type="submission" date="2014-07" db="EMBL/GenBank/DDBJ databases">
        <title>Methanogenic archaea and the global carbon cycle.</title>
        <authorList>
            <person name="Henriksen J.R."/>
            <person name="Luke J."/>
            <person name="Reinhart S."/>
            <person name="Benedict M.N."/>
            <person name="Youngblut N.D."/>
            <person name="Metcalf M.E."/>
            <person name="Whitaker R.J."/>
            <person name="Metcalf W.W."/>
        </authorList>
    </citation>
    <scope>NUCLEOTIDE SEQUENCE [LARGE SCALE GENOMIC DNA]</scope>
    <source>
        <strain evidence="6">3</strain>
    </source>
</reference>
<dbReference type="EC" id="2.6.1.11" evidence="6"/>
<dbReference type="PANTHER" id="PTHR11986">
    <property type="entry name" value="AMINOTRANSFERASE CLASS III"/>
    <property type="match status" value="1"/>
</dbReference>
<dbReference type="Pfam" id="PF00202">
    <property type="entry name" value="Aminotran_3"/>
    <property type="match status" value="1"/>
</dbReference>
<keyword evidence="4 5" id="KW-0663">Pyridoxal phosphate</keyword>
<comment type="similarity">
    <text evidence="5">Belongs to the class-III pyridoxal-phosphate-dependent aminotransferase family.</text>
</comment>
<dbReference type="InterPro" id="IPR015421">
    <property type="entry name" value="PyrdxlP-dep_Trfase_major"/>
</dbReference>
<dbReference type="GO" id="GO:0030170">
    <property type="term" value="F:pyridoxal phosphate binding"/>
    <property type="evidence" value="ECO:0007669"/>
    <property type="project" value="InterPro"/>
</dbReference>
<dbReference type="KEGG" id="mbak:MSBR3_0407"/>
<dbReference type="RefSeq" id="WP_048106180.1">
    <property type="nucleotide sequence ID" value="NZ_CP009517.1"/>
</dbReference>
<dbReference type="SUPFAM" id="SSF53383">
    <property type="entry name" value="PLP-dependent transferases"/>
    <property type="match status" value="1"/>
</dbReference>
<protein>
    <submittedName>
        <fullName evidence="6">Acetylornithine aminotransferase</fullName>
        <ecNumber evidence="6">2.6.1.11</ecNumber>
    </submittedName>
</protein>
<evidence type="ECO:0000256" key="1">
    <source>
        <dbReference type="ARBA" id="ARBA00001933"/>
    </source>
</evidence>
<dbReference type="AlphaFoldDB" id="A0A0E3WUT7"/>
<dbReference type="InterPro" id="IPR049704">
    <property type="entry name" value="Aminotrans_3_PPA_site"/>
</dbReference>
<dbReference type="PATRIC" id="fig|1434107.4.peg.532"/>
<dbReference type="FunFam" id="3.40.640.10:FF:000004">
    <property type="entry name" value="Acetylornithine aminotransferase"/>
    <property type="match status" value="1"/>
</dbReference>
<evidence type="ECO:0000256" key="2">
    <source>
        <dbReference type="ARBA" id="ARBA00022576"/>
    </source>
</evidence>
<dbReference type="InterPro" id="IPR015424">
    <property type="entry name" value="PyrdxlP-dep_Trfase"/>
</dbReference>
<dbReference type="Gene3D" id="3.90.1150.10">
    <property type="entry name" value="Aspartate Aminotransferase, domain 1"/>
    <property type="match status" value="1"/>
</dbReference>
<dbReference type="EMBL" id="CP009517">
    <property type="protein sequence ID" value="AKB80985.1"/>
    <property type="molecule type" value="Genomic_DNA"/>
</dbReference>
<dbReference type="GO" id="GO:0042802">
    <property type="term" value="F:identical protein binding"/>
    <property type="evidence" value="ECO:0007669"/>
    <property type="project" value="TreeGrafter"/>
</dbReference>
<dbReference type="Gene3D" id="3.40.640.10">
    <property type="entry name" value="Type I PLP-dependent aspartate aminotransferase-like (Major domain)"/>
    <property type="match status" value="1"/>
</dbReference>
<dbReference type="STRING" id="1434107.MSBR3_0407"/>
<evidence type="ECO:0000256" key="5">
    <source>
        <dbReference type="RuleBase" id="RU003560"/>
    </source>
</evidence>